<dbReference type="EMBL" id="CAJNOC010001954">
    <property type="protein sequence ID" value="CAF0902923.1"/>
    <property type="molecule type" value="Genomic_DNA"/>
</dbReference>
<feature type="non-terminal residue" evidence="4">
    <location>
        <position position="1"/>
    </location>
</feature>
<keyword evidence="5" id="KW-1185">Reference proteome</keyword>
<dbReference type="InterPro" id="IPR006600">
    <property type="entry name" value="HTH_CenpB_DNA-bd_dom"/>
</dbReference>
<evidence type="ECO:0000256" key="1">
    <source>
        <dbReference type="ARBA" id="ARBA00023125"/>
    </source>
</evidence>
<dbReference type="Pfam" id="PF03184">
    <property type="entry name" value="DDE_1"/>
    <property type="match status" value="1"/>
</dbReference>
<comment type="caution">
    <text evidence="4">The sequence shown here is derived from an EMBL/GenBank/DDBJ whole genome shotgun (WGS) entry which is preliminary data.</text>
</comment>
<accession>A0A813ZTK6</accession>
<dbReference type="PROSITE" id="PS51253">
    <property type="entry name" value="HTH_CENPB"/>
    <property type="match status" value="1"/>
</dbReference>
<evidence type="ECO:0000313" key="4">
    <source>
        <dbReference type="EMBL" id="CAF0902923.1"/>
    </source>
</evidence>
<dbReference type="InterPro" id="IPR050863">
    <property type="entry name" value="CenT-Element_Derived"/>
</dbReference>
<organism evidence="4 5">
    <name type="scientific">Brachionus calyciflorus</name>
    <dbReference type="NCBI Taxonomy" id="104777"/>
    <lineage>
        <taxon>Eukaryota</taxon>
        <taxon>Metazoa</taxon>
        <taxon>Spiralia</taxon>
        <taxon>Gnathifera</taxon>
        <taxon>Rotifera</taxon>
        <taxon>Eurotatoria</taxon>
        <taxon>Monogononta</taxon>
        <taxon>Pseudotrocha</taxon>
        <taxon>Ploima</taxon>
        <taxon>Brachionidae</taxon>
        <taxon>Brachionus</taxon>
    </lineage>
</organism>
<dbReference type="InterPro" id="IPR004875">
    <property type="entry name" value="DDE_SF_endonuclease_dom"/>
</dbReference>
<dbReference type="InterPro" id="IPR009057">
    <property type="entry name" value="Homeodomain-like_sf"/>
</dbReference>
<dbReference type="SMART" id="SM00674">
    <property type="entry name" value="CENPB"/>
    <property type="match status" value="1"/>
</dbReference>
<keyword evidence="1" id="KW-0238">DNA-binding</keyword>
<dbReference type="GO" id="GO:0005634">
    <property type="term" value="C:nucleus"/>
    <property type="evidence" value="ECO:0007669"/>
    <property type="project" value="TreeGrafter"/>
</dbReference>
<evidence type="ECO:0000313" key="5">
    <source>
        <dbReference type="Proteomes" id="UP000663879"/>
    </source>
</evidence>
<dbReference type="AlphaFoldDB" id="A0A813ZTK6"/>
<dbReference type="Pfam" id="PF03221">
    <property type="entry name" value="HTH_Tnp_Tc5"/>
    <property type="match status" value="1"/>
</dbReference>
<protein>
    <recommendedName>
        <fullName evidence="3">HTH CENPB-type domain-containing protein</fullName>
    </recommendedName>
</protein>
<dbReference type="PANTHER" id="PTHR19303:SF73">
    <property type="entry name" value="PROTEIN PDC2"/>
    <property type="match status" value="1"/>
</dbReference>
<reference evidence="4" key="1">
    <citation type="submission" date="2021-02" db="EMBL/GenBank/DDBJ databases">
        <authorList>
            <person name="Nowell W R."/>
        </authorList>
    </citation>
    <scope>NUCLEOTIDE SEQUENCE</scope>
    <source>
        <strain evidence="4">Ploen Becks lab</strain>
    </source>
</reference>
<proteinExistence type="predicted"/>
<sequence>MSSESSPLVILESETSDEEEVQKNSGNNNKASYTLEFKYKVICFINKGNSINKCAKEFKIDRRIISRWKRLEPRILENKKKRQRRCVKSLVDRCQFPILETNLFNWITDKRSQGICLSGLSIKLQAMQLFKTIYENTPESNIEFKASNGWFENFCTRKDLVLRRITSSGRDLPKNTIDILKQFFSDCSASGEKIQTFILLPRKTDLPNYTPPDDVKVKYKINATFDEHMICEFAQTVLVEYMLKNGLDEIYLFLDSARFHTTVFVKNTLKNLNIVPVFIPPRFTNLIQPADVCWFASL</sequence>
<feature type="non-terminal residue" evidence="4">
    <location>
        <position position="298"/>
    </location>
</feature>
<evidence type="ECO:0000259" key="3">
    <source>
        <dbReference type="PROSITE" id="PS51253"/>
    </source>
</evidence>
<dbReference type="Gene3D" id="1.10.10.60">
    <property type="entry name" value="Homeodomain-like"/>
    <property type="match status" value="1"/>
</dbReference>
<dbReference type="InterPro" id="IPR002622">
    <property type="entry name" value="Transposase_14"/>
</dbReference>
<dbReference type="Pfam" id="PF01710">
    <property type="entry name" value="HTH_Tnp_IS630"/>
    <property type="match status" value="1"/>
</dbReference>
<dbReference type="OrthoDB" id="89669at2759"/>
<feature type="domain" description="HTH CENPB-type" evidence="3">
    <location>
        <begin position="87"/>
        <end position="164"/>
    </location>
</feature>
<dbReference type="Proteomes" id="UP000663879">
    <property type="component" value="Unassembled WGS sequence"/>
</dbReference>
<gene>
    <name evidence="4" type="ORF">OXX778_LOCUS11493</name>
</gene>
<dbReference type="SUPFAM" id="SSF46689">
    <property type="entry name" value="Homeodomain-like"/>
    <property type="match status" value="1"/>
</dbReference>
<evidence type="ECO:0000256" key="2">
    <source>
        <dbReference type="SAM" id="MobiDB-lite"/>
    </source>
</evidence>
<feature type="region of interest" description="Disordered" evidence="2">
    <location>
        <begin position="1"/>
        <end position="25"/>
    </location>
</feature>
<dbReference type="GO" id="GO:0003677">
    <property type="term" value="F:DNA binding"/>
    <property type="evidence" value="ECO:0007669"/>
    <property type="project" value="UniProtKB-KW"/>
</dbReference>
<name>A0A813ZTK6_9BILA</name>
<dbReference type="PANTHER" id="PTHR19303">
    <property type="entry name" value="TRANSPOSON"/>
    <property type="match status" value="1"/>
</dbReference>